<comment type="caution">
    <text evidence="5">The sequence shown here is derived from an EMBL/GenBank/DDBJ whole genome shotgun (WGS) entry which is preliminary data.</text>
</comment>
<dbReference type="Pfam" id="PF01451">
    <property type="entry name" value="LMWPc"/>
    <property type="match status" value="1"/>
</dbReference>
<dbReference type="InterPro" id="IPR050438">
    <property type="entry name" value="LMW_PTPase"/>
</dbReference>
<evidence type="ECO:0000313" key="5">
    <source>
        <dbReference type="EMBL" id="GAA4069419.1"/>
    </source>
</evidence>
<dbReference type="PANTHER" id="PTHR11717:SF31">
    <property type="entry name" value="LOW MOLECULAR WEIGHT PROTEIN-TYROSINE-PHOSPHATASE ETP-RELATED"/>
    <property type="match status" value="1"/>
</dbReference>
<dbReference type="InterPro" id="IPR023485">
    <property type="entry name" value="Ptyr_pPase"/>
</dbReference>
<dbReference type="PRINTS" id="PR00719">
    <property type="entry name" value="LMWPTPASE"/>
</dbReference>
<name>A0ABP7VKS9_9BACI</name>
<dbReference type="InterPro" id="IPR036196">
    <property type="entry name" value="Ptyr_pPase_sf"/>
</dbReference>
<dbReference type="CDD" id="cd16344">
    <property type="entry name" value="LMWPAP"/>
    <property type="match status" value="1"/>
</dbReference>
<sequence>MKILFVCTGNTCRSPMAEAIFQQKSDLKVQSAGIAAIAGEPTNQKAITTLKANKIEFSGESQPITDDLINWADLILTMTNQHKHAVVSLFPAGFGKTYTLKEYVSDEVEAIWQALKEARLKIEEKRALVNQAHAHDLSTFFQEEQDEIARLEEKVPNLDIADPFGQDEAVYQQAYEEIDQAIDKLIEKLPE</sequence>
<keyword evidence="2" id="KW-0378">Hydrolase</keyword>
<evidence type="ECO:0000256" key="1">
    <source>
        <dbReference type="ARBA" id="ARBA00011063"/>
    </source>
</evidence>
<evidence type="ECO:0000313" key="6">
    <source>
        <dbReference type="Proteomes" id="UP001501734"/>
    </source>
</evidence>
<dbReference type="PANTHER" id="PTHR11717">
    <property type="entry name" value="LOW MOLECULAR WEIGHT PROTEIN TYROSINE PHOSPHATASE"/>
    <property type="match status" value="1"/>
</dbReference>
<dbReference type="Proteomes" id="UP001501734">
    <property type="component" value="Unassembled WGS sequence"/>
</dbReference>
<dbReference type="Gene3D" id="3.40.50.2300">
    <property type="match status" value="2"/>
</dbReference>
<organism evidence="5 6">
    <name type="scientific">Amphibacillus indicireducens</name>
    <dbReference type="NCBI Taxonomy" id="1076330"/>
    <lineage>
        <taxon>Bacteria</taxon>
        <taxon>Bacillati</taxon>
        <taxon>Bacillota</taxon>
        <taxon>Bacilli</taxon>
        <taxon>Bacillales</taxon>
        <taxon>Bacillaceae</taxon>
        <taxon>Amphibacillus</taxon>
    </lineage>
</organism>
<dbReference type="RefSeq" id="WP_344911691.1">
    <property type="nucleotide sequence ID" value="NZ_BAABDL010000073.1"/>
</dbReference>
<reference evidence="6" key="1">
    <citation type="journal article" date="2019" name="Int. J. Syst. Evol. Microbiol.">
        <title>The Global Catalogue of Microorganisms (GCM) 10K type strain sequencing project: providing services to taxonomists for standard genome sequencing and annotation.</title>
        <authorList>
            <consortium name="The Broad Institute Genomics Platform"/>
            <consortium name="The Broad Institute Genome Sequencing Center for Infectious Disease"/>
            <person name="Wu L."/>
            <person name="Ma J."/>
        </authorList>
    </citation>
    <scope>NUCLEOTIDE SEQUENCE [LARGE SCALE GENOMIC DNA]</scope>
    <source>
        <strain evidence="6">JCM 17250</strain>
    </source>
</reference>
<dbReference type="SUPFAM" id="SSF52788">
    <property type="entry name" value="Phosphotyrosine protein phosphatases I"/>
    <property type="match status" value="1"/>
</dbReference>
<dbReference type="SMART" id="SM00226">
    <property type="entry name" value="LMWPc"/>
    <property type="match status" value="1"/>
</dbReference>
<keyword evidence="6" id="KW-1185">Reference proteome</keyword>
<feature type="domain" description="Phosphotyrosine protein phosphatase I" evidence="4">
    <location>
        <begin position="1"/>
        <end position="188"/>
    </location>
</feature>
<comment type="similarity">
    <text evidence="1">Belongs to the low molecular weight phosphotyrosine protein phosphatase family.</text>
</comment>
<dbReference type="EMBL" id="BAABDL010000073">
    <property type="protein sequence ID" value="GAA4069419.1"/>
    <property type="molecule type" value="Genomic_DNA"/>
</dbReference>
<accession>A0ABP7VKS9</accession>
<evidence type="ECO:0000256" key="2">
    <source>
        <dbReference type="ARBA" id="ARBA00022801"/>
    </source>
</evidence>
<evidence type="ECO:0000256" key="3">
    <source>
        <dbReference type="ARBA" id="ARBA00022912"/>
    </source>
</evidence>
<proteinExistence type="inferred from homology"/>
<dbReference type="InterPro" id="IPR017867">
    <property type="entry name" value="Tyr_phospatase_low_mol_wt"/>
</dbReference>
<protein>
    <submittedName>
        <fullName evidence="5">Low molecular weight protein arginine phosphatase</fullName>
    </submittedName>
</protein>
<keyword evidence="3" id="KW-0904">Protein phosphatase</keyword>
<gene>
    <name evidence="5" type="ORF">GCM10022410_14170</name>
</gene>
<evidence type="ECO:0000259" key="4">
    <source>
        <dbReference type="SMART" id="SM00226"/>
    </source>
</evidence>